<name>A0A0L9TEM4_PHAAN</name>
<evidence type="ECO:0000256" key="1">
    <source>
        <dbReference type="SAM" id="Phobius"/>
    </source>
</evidence>
<feature type="transmembrane region" description="Helical" evidence="1">
    <location>
        <begin position="43"/>
        <end position="65"/>
    </location>
</feature>
<dbReference type="Gramene" id="KOM29050">
    <property type="protein sequence ID" value="KOM29050"/>
    <property type="gene ID" value="LR48_Vigan630s000900"/>
</dbReference>
<evidence type="ECO:0000313" key="2">
    <source>
        <dbReference type="EMBL" id="KOM29050.1"/>
    </source>
</evidence>
<dbReference type="STRING" id="3914.A0A0L9TEM4"/>
<keyword evidence="1" id="KW-0812">Transmembrane</keyword>
<dbReference type="AlphaFoldDB" id="A0A0L9TEM4"/>
<keyword evidence="1" id="KW-1133">Transmembrane helix</keyword>
<protein>
    <submittedName>
        <fullName evidence="2">Uncharacterized protein</fullName>
    </submittedName>
</protein>
<accession>A0A0L9TEM4</accession>
<reference evidence="3" key="1">
    <citation type="journal article" date="2015" name="Proc. Natl. Acad. Sci. U.S.A.">
        <title>Genome sequencing of adzuki bean (Vigna angularis) provides insight into high starch and low fat accumulation and domestication.</title>
        <authorList>
            <person name="Yang K."/>
            <person name="Tian Z."/>
            <person name="Chen C."/>
            <person name="Luo L."/>
            <person name="Zhao B."/>
            <person name="Wang Z."/>
            <person name="Yu L."/>
            <person name="Li Y."/>
            <person name="Sun Y."/>
            <person name="Li W."/>
            <person name="Chen Y."/>
            <person name="Li Y."/>
            <person name="Zhang Y."/>
            <person name="Ai D."/>
            <person name="Zhao J."/>
            <person name="Shang C."/>
            <person name="Ma Y."/>
            <person name="Wu B."/>
            <person name="Wang M."/>
            <person name="Gao L."/>
            <person name="Sun D."/>
            <person name="Zhang P."/>
            <person name="Guo F."/>
            <person name="Wang W."/>
            <person name="Li Y."/>
            <person name="Wang J."/>
            <person name="Varshney R.K."/>
            <person name="Wang J."/>
            <person name="Ling H.Q."/>
            <person name="Wan P."/>
        </authorList>
    </citation>
    <scope>NUCLEOTIDE SEQUENCE</scope>
    <source>
        <strain evidence="3">cv. Jingnong 6</strain>
    </source>
</reference>
<sequence>MLAMLNEPHLSLKLHAHSNLNKLVDTFWPRSPLVGLRCEHSPFFLQSLLFCEFGFGFCVCFLLTLELLCLRVETICVHL</sequence>
<gene>
    <name evidence="2" type="ORF">LR48_Vigan630s000900</name>
</gene>
<keyword evidence="1" id="KW-0472">Membrane</keyword>
<dbReference type="EMBL" id="KQ258465">
    <property type="protein sequence ID" value="KOM29050.1"/>
    <property type="molecule type" value="Genomic_DNA"/>
</dbReference>
<evidence type="ECO:0000313" key="3">
    <source>
        <dbReference type="Proteomes" id="UP000053144"/>
    </source>
</evidence>
<organism evidence="2 3">
    <name type="scientific">Phaseolus angularis</name>
    <name type="common">Azuki bean</name>
    <name type="synonym">Vigna angularis</name>
    <dbReference type="NCBI Taxonomy" id="3914"/>
    <lineage>
        <taxon>Eukaryota</taxon>
        <taxon>Viridiplantae</taxon>
        <taxon>Streptophyta</taxon>
        <taxon>Embryophyta</taxon>
        <taxon>Tracheophyta</taxon>
        <taxon>Spermatophyta</taxon>
        <taxon>Magnoliopsida</taxon>
        <taxon>eudicotyledons</taxon>
        <taxon>Gunneridae</taxon>
        <taxon>Pentapetalae</taxon>
        <taxon>rosids</taxon>
        <taxon>fabids</taxon>
        <taxon>Fabales</taxon>
        <taxon>Fabaceae</taxon>
        <taxon>Papilionoideae</taxon>
        <taxon>50 kb inversion clade</taxon>
        <taxon>NPAAA clade</taxon>
        <taxon>indigoferoid/millettioid clade</taxon>
        <taxon>Phaseoleae</taxon>
        <taxon>Vigna</taxon>
    </lineage>
</organism>
<dbReference type="Proteomes" id="UP000053144">
    <property type="component" value="Unassembled WGS sequence"/>
</dbReference>
<proteinExistence type="predicted"/>